<protein>
    <submittedName>
        <fullName evidence="3">Terminase</fullName>
    </submittedName>
</protein>
<dbReference type="Proteomes" id="UP000729290">
    <property type="component" value="Unassembled WGS sequence"/>
</dbReference>
<dbReference type="Pfam" id="PF20441">
    <property type="entry name" value="TerL_nuclease"/>
    <property type="match status" value="1"/>
</dbReference>
<evidence type="ECO:0000313" key="3">
    <source>
        <dbReference type="EMBL" id="MBM6878598.1"/>
    </source>
</evidence>
<feature type="domain" description="Terminase large subunit-like endonuclease" evidence="2">
    <location>
        <begin position="296"/>
        <end position="550"/>
    </location>
</feature>
<organism evidence="3 4">
    <name type="scientific">Anaerotignum lactatifermentans</name>
    <dbReference type="NCBI Taxonomy" id="160404"/>
    <lineage>
        <taxon>Bacteria</taxon>
        <taxon>Bacillati</taxon>
        <taxon>Bacillota</taxon>
        <taxon>Clostridia</taxon>
        <taxon>Lachnospirales</taxon>
        <taxon>Anaerotignaceae</taxon>
        <taxon>Anaerotignum</taxon>
    </lineage>
</organism>
<evidence type="ECO:0000313" key="4">
    <source>
        <dbReference type="Proteomes" id="UP000729290"/>
    </source>
</evidence>
<proteinExistence type="predicted"/>
<evidence type="ECO:0000259" key="1">
    <source>
        <dbReference type="Pfam" id="PF03354"/>
    </source>
</evidence>
<accession>A0ABS2GCU3</accession>
<gene>
    <name evidence="3" type="ORF">H9X83_10585</name>
</gene>
<dbReference type="EMBL" id="JACSNV010000017">
    <property type="protein sequence ID" value="MBM6878598.1"/>
    <property type="molecule type" value="Genomic_DNA"/>
</dbReference>
<dbReference type="PANTHER" id="PTHR41287">
    <property type="match status" value="1"/>
</dbReference>
<sequence length="568" mass="65610">MVEKTKAYQYALWCIQPENSKVGRYIKKQAEQWLEIADGKSKEAFVDEKAVEKISNLLKIMIHPDLLCPMADGMEDYAWFLIIAVLCTKKYDSKGRDIRYYTTAVLEICRKNFKTFYSAVIFILLMLTEPPFSRFFSVAPDLKLSSELKLSIRKIIKCSPAIADESVFKILRSEIRCKLTDSEYTPLAYSEDRMDGKLANAFLADEAGAMDSYPVEAMRSSQITLINKLGIIISTQYPNEDNVMIDEIDISKKVLDGLHNRKRRFSLLYEPNDEFLQNDLWQTEDLVIYQSNPVAVNNEDVFENLLEKREYAILYENKRENYLCKHNNIRYKGLGTEGYIDITKVRQCCVEGDKAFWKGRRVWVGLDLSQTDDNTSVAMVTYDEKTGKIYAKVWGFIPKERIVIKSKKEGVNYKKLIAAGECFSCGEEVIDYSFVERFILSLPEEYGVIVEQVGYDRYNALSTVQKLENDDKNPLECVEIIQHSKTLHRPTKLLREYILNKLFCYEQNLMLEINFQNARCTEDTNLNKYVNKKRSSGKVDMVVSLINAIYLLQDAVLLGEDSWGAQII</sequence>
<dbReference type="InterPro" id="IPR027417">
    <property type="entry name" value="P-loop_NTPase"/>
</dbReference>
<dbReference type="Gene3D" id="3.40.50.300">
    <property type="entry name" value="P-loop containing nucleotide triphosphate hydrolases"/>
    <property type="match status" value="1"/>
</dbReference>
<dbReference type="InterPro" id="IPR046461">
    <property type="entry name" value="TerL_ATPase"/>
</dbReference>
<name>A0ABS2GCU3_9FIRM</name>
<dbReference type="InterPro" id="IPR046462">
    <property type="entry name" value="TerL_nuclease"/>
</dbReference>
<evidence type="ECO:0000259" key="2">
    <source>
        <dbReference type="Pfam" id="PF20441"/>
    </source>
</evidence>
<reference evidence="3 4" key="1">
    <citation type="journal article" date="2021" name="Sci. Rep.">
        <title>The distribution of antibiotic resistance genes in chicken gut microbiota commensals.</title>
        <authorList>
            <person name="Juricova H."/>
            <person name="Matiasovicova J."/>
            <person name="Kubasova T."/>
            <person name="Cejkova D."/>
            <person name="Rychlik I."/>
        </authorList>
    </citation>
    <scope>NUCLEOTIDE SEQUENCE [LARGE SCALE GENOMIC DNA]</scope>
    <source>
        <strain evidence="3 4">An431b</strain>
    </source>
</reference>
<feature type="domain" description="Terminase large subunit-like ATPase" evidence="1">
    <location>
        <begin position="94"/>
        <end position="250"/>
    </location>
</feature>
<keyword evidence="4" id="KW-1185">Reference proteome</keyword>
<dbReference type="Pfam" id="PF03354">
    <property type="entry name" value="TerL_ATPase"/>
    <property type="match status" value="1"/>
</dbReference>
<comment type="caution">
    <text evidence="3">The sequence shown here is derived from an EMBL/GenBank/DDBJ whole genome shotgun (WGS) entry which is preliminary data.</text>
</comment>
<dbReference type="InterPro" id="IPR005021">
    <property type="entry name" value="Terminase_largesu-like"/>
</dbReference>
<dbReference type="PANTHER" id="PTHR41287:SF1">
    <property type="entry name" value="PROTEIN YMFN"/>
    <property type="match status" value="1"/>
</dbReference>
<dbReference type="RefSeq" id="WP_205134283.1">
    <property type="nucleotide sequence ID" value="NZ_JACSNT010000015.1"/>
</dbReference>